<accession>A0A5E6Q951</accession>
<evidence type="ECO:0000313" key="3">
    <source>
        <dbReference type="Proteomes" id="UP000326953"/>
    </source>
</evidence>
<dbReference type="AlphaFoldDB" id="A0A5E6Q951"/>
<reference evidence="2 3" key="1">
    <citation type="submission" date="2019-09" db="EMBL/GenBank/DDBJ databases">
        <authorList>
            <person name="Chandra G."/>
            <person name="Truman W A."/>
        </authorList>
    </citation>
    <scope>NUCLEOTIDE SEQUENCE [LARGE SCALE GENOMIC DNA]</scope>
    <source>
        <strain evidence="2">PS662</strain>
    </source>
</reference>
<gene>
    <name evidence="2" type="ORF">PS662_00845</name>
</gene>
<feature type="coiled-coil region" evidence="1">
    <location>
        <begin position="247"/>
        <end position="281"/>
    </location>
</feature>
<keyword evidence="1" id="KW-0175">Coiled coil</keyword>
<evidence type="ECO:0000256" key="1">
    <source>
        <dbReference type="SAM" id="Coils"/>
    </source>
</evidence>
<proteinExistence type="predicted"/>
<dbReference type="NCBIfam" id="NF033927">
    <property type="entry name" value="alph_xenorhab_B"/>
    <property type="match status" value="1"/>
</dbReference>
<evidence type="ECO:0008006" key="4">
    <source>
        <dbReference type="Google" id="ProtNLM"/>
    </source>
</evidence>
<dbReference type="RefSeq" id="WP_150709788.1">
    <property type="nucleotide sequence ID" value="NZ_CABVHK010000002.1"/>
</dbReference>
<organism evidence="2 3">
    <name type="scientific">Pseudomonas fluorescens</name>
    <dbReference type="NCBI Taxonomy" id="294"/>
    <lineage>
        <taxon>Bacteria</taxon>
        <taxon>Pseudomonadati</taxon>
        <taxon>Pseudomonadota</taxon>
        <taxon>Gammaproteobacteria</taxon>
        <taxon>Pseudomonadales</taxon>
        <taxon>Pseudomonadaceae</taxon>
        <taxon>Pseudomonas</taxon>
    </lineage>
</organism>
<evidence type="ECO:0000313" key="2">
    <source>
        <dbReference type="EMBL" id="VVM51767.1"/>
    </source>
</evidence>
<dbReference type="OrthoDB" id="6892564at2"/>
<name>A0A5E6Q951_PSEFL</name>
<protein>
    <recommendedName>
        <fullName evidence="4">Binary cytotoxin component</fullName>
    </recommendedName>
</protein>
<dbReference type="InterPro" id="IPR047760">
    <property type="entry name" value="XaxB-like"/>
</dbReference>
<dbReference type="EMBL" id="CABVHK010000002">
    <property type="protein sequence ID" value="VVM51767.1"/>
    <property type="molecule type" value="Genomic_DNA"/>
</dbReference>
<dbReference type="Proteomes" id="UP000326953">
    <property type="component" value="Unassembled WGS sequence"/>
</dbReference>
<sequence>MTTYTVNNANEFDFPDRQVMKASQKYLNAAVADDTFSFLPAIQEKTLYVRDQLNADDQKIGEDIKRVVVSLGNVNFVSVLTRIEEIKRITNVPPSVCSEKIQELVKYCSERVASAQKPLKSAADHLHQVLQNLGEISFAEEGVDLVRIDSTRLSRLRQTAAGLTSDHEKLLFEKQKIDQQLAQFNAPNWLDIFKKQIPGAAEIEAILKLVTTKKPDREFLQLALNRLNGNLEGIEEGRRYVNLAQARDGVRNRLDGVKSELADVEAQIRDQSLKLQKLEAVGALDQVTENWLREAQKVLTAYEHFSKTAQPQLIRDVQSIQLIAGYHESMLNYLKQITWR</sequence>